<dbReference type="PANTHER" id="PTHR33602:SF1">
    <property type="entry name" value="REGULATORY PROTEIN RECX FAMILY PROTEIN"/>
    <property type="match status" value="1"/>
</dbReference>
<dbReference type="Gene3D" id="1.10.10.10">
    <property type="entry name" value="Winged helix-like DNA-binding domain superfamily/Winged helix DNA-binding domain"/>
    <property type="match status" value="3"/>
</dbReference>
<comment type="subcellular location">
    <subcellularLocation>
        <location evidence="1 5">Cytoplasm</location>
    </subcellularLocation>
</comment>
<evidence type="ECO:0000256" key="1">
    <source>
        <dbReference type="ARBA" id="ARBA00004496"/>
    </source>
</evidence>
<evidence type="ECO:0000256" key="2">
    <source>
        <dbReference type="ARBA" id="ARBA00009695"/>
    </source>
</evidence>
<protein>
    <recommendedName>
        <fullName evidence="3 5">Regulatory protein RecX</fullName>
    </recommendedName>
</protein>
<organism evidence="9 10">
    <name type="scientific">Photobacterium gaetbulicola Gung47</name>
    <dbReference type="NCBI Taxonomy" id="658445"/>
    <lineage>
        <taxon>Bacteria</taxon>
        <taxon>Pseudomonadati</taxon>
        <taxon>Pseudomonadota</taxon>
        <taxon>Gammaproteobacteria</taxon>
        <taxon>Vibrionales</taxon>
        <taxon>Vibrionaceae</taxon>
        <taxon>Photobacterium</taxon>
    </lineage>
</organism>
<accession>A0A0C5WTS2</accession>
<dbReference type="STRING" id="658445.H744_2c1803"/>
<name>A0A0C5WTS2_9GAMM</name>
<evidence type="ECO:0000259" key="7">
    <source>
        <dbReference type="Pfam" id="PF02631"/>
    </source>
</evidence>
<gene>
    <name evidence="5" type="primary">recX</name>
    <name evidence="9" type="ORF">H744_2c1803</name>
</gene>
<dbReference type="InterPro" id="IPR053925">
    <property type="entry name" value="RecX_HTH_3rd"/>
</dbReference>
<keyword evidence="10" id="KW-1185">Reference proteome</keyword>
<comment type="similarity">
    <text evidence="2 5">Belongs to the RecX family.</text>
</comment>
<feature type="domain" description="RecX third three-helical" evidence="8">
    <location>
        <begin position="222"/>
        <end position="266"/>
    </location>
</feature>
<dbReference type="OrthoDB" id="9790667at2"/>
<evidence type="ECO:0000313" key="10">
    <source>
        <dbReference type="Proteomes" id="UP000032303"/>
    </source>
</evidence>
<proteinExistence type="inferred from homology"/>
<keyword evidence="4 5" id="KW-0963">Cytoplasm</keyword>
<dbReference type="GO" id="GO:0006282">
    <property type="term" value="P:regulation of DNA repair"/>
    <property type="evidence" value="ECO:0007669"/>
    <property type="project" value="UniProtKB-UniRule"/>
</dbReference>
<dbReference type="Pfam" id="PF02631">
    <property type="entry name" value="RecX_HTH2"/>
    <property type="match status" value="1"/>
</dbReference>
<reference evidence="9 10" key="1">
    <citation type="submission" date="2013-05" db="EMBL/GenBank/DDBJ databases">
        <title>Complete genome sequence of the lipase-producing bacterium Photobacterium gaetbulicola Gung47.</title>
        <authorList>
            <person name="Kim Y.-O."/>
        </authorList>
    </citation>
    <scope>NUCLEOTIDE SEQUENCE [LARGE SCALE GENOMIC DNA]</scope>
    <source>
        <strain evidence="9 10">Gung47</strain>
    </source>
</reference>
<dbReference type="KEGG" id="pgb:H744_2c1803"/>
<dbReference type="InterPro" id="IPR053924">
    <property type="entry name" value="RecX_HTH_2nd"/>
</dbReference>
<dbReference type="EMBL" id="CP005974">
    <property type="protein sequence ID" value="AJR08469.1"/>
    <property type="molecule type" value="Genomic_DNA"/>
</dbReference>
<dbReference type="HAMAP" id="MF_01114">
    <property type="entry name" value="RecX"/>
    <property type="match status" value="1"/>
</dbReference>
<dbReference type="PATRIC" id="fig|658445.3.peg.3725"/>
<feature type="region of interest" description="Disordered" evidence="6">
    <location>
        <begin position="1"/>
        <end position="27"/>
    </location>
</feature>
<feature type="domain" description="RecX second three-helical" evidence="7">
    <location>
        <begin position="79"/>
        <end position="118"/>
    </location>
</feature>
<evidence type="ECO:0000256" key="4">
    <source>
        <dbReference type="ARBA" id="ARBA00022490"/>
    </source>
</evidence>
<comment type="function">
    <text evidence="5">Modulates RecA activity.</text>
</comment>
<evidence type="ECO:0000256" key="3">
    <source>
        <dbReference type="ARBA" id="ARBA00018111"/>
    </source>
</evidence>
<evidence type="ECO:0000313" key="9">
    <source>
        <dbReference type="EMBL" id="AJR08469.1"/>
    </source>
</evidence>
<dbReference type="PANTHER" id="PTHR33602">
    <property type="entry name" value="REGULATORY PROTEIN RECX FAMILY PROTEIN"/>
    <property type="match status" value="1"/>
</dbReference>
<dbReference type="AlphaFoldDB" id="A0A0C5WTS2"/>
<dbReference type="Proteomes" id="UP000032303">
    <property type="component" value="Chromosome 2"/>
</dbReference>
<dbReference type="InterPro" id="IPR003783">
    <property type="entry name" value="Regulatory_RecX"/>
</dbReference>
<evidence type="ECO:0000256" key="6">
    <source>
        <dbReference type="SAM" id="MobiDB-lite"/>
    </source>
</evidence>
<dbReference type="Pfam" id="PF21981">
    <property type="entry name" value="RecX_HTH3"/>
    <property type="match status" value="1"/>
</dbReference>
<evidence type="ECO:0000259" key="8">
    <source>
        <dbReference type="Pfam" id="PF21981"/>
    </source>
</evidence>
<dbReference type="HOGENOM" id="CLU_1034051_0_0_6"/>
<sequence length="273" mass="31252">MTSEQPPKKYINNRKHSPSQQAGPKPAQKVEDVYEYAIWWLNQRGYSVMKLREKLTRKTTNTEWVNQVINRLLELGYLSDRRYAETYVNSRCRSYGPAVLAQKLKLQGVSQADIDNALKTIDESEQEVLITRTINKYAGKKSANDIGLRLRQEGISQAKIQTIMAQSLDLEHELQLAERLITKHSKKMGRTGLIQKLRSEGISQEAIDQVLANEDCEQQQSEDQHKALAMLNKKYKAPITDFAEKKKATAFLVRKGFSFADANYALDHHLDDI</sequence>
<evidence type="ECO:0000256" key="5">
    <source>
        <dbReference type="HAMAP-Rule" id="MF_01114"/>
    </source>
</evidence>
<dbReference type="InterPro" id="IPR036388">
    <property type="entry name" value="WH-like_DNA-bd_sf"/>
</dbReference>
<dbReference type="GO" id="GO:0005737">
    <property type="term" value="C:cytoplasm"/>
    <property type="evidence" value="ECO:0007669"/>
    <property type="project" value="UniProtKB-SubCell"/>
</dbReference>